<accession>A0A4S8M5J5</accession>
<gene>
    <name evidence="2" type="ORF">K435DRAFT_838587</name>
</gene>
<name>A0A4S8M5J5_DENBC</name>
<evidence type="ECO:0000313" key="2">
    <source>
        <dbReference type="EMBL" id="THU97512.1"/>
    </source>
</evidence>
<sequence>MSAIALSCHDIVEQIIRLLVFTEKDENDNVVIRKQDVLSCALACRSFLGPALSVLWYSLSSLVPLLKLLPNFKAADGYYSLTGKIEEKDWTNFDAHAKLVREFTYTDIDSPDHTVLPSVYLRLAQFRPKPLPHLLRFTCSCSTAAISETLLFLSPILERVEFKDVNTLEKRTNVEMFLSFLVHESISLQSLCVSGTIPKNLLSIICHFSQLRSLELLGKGGEGPNSDNDMDEEDLIQIGLLLPHLNKLSLEANLSSSTDPEKKDFEMLRPFSNLHELNLHGSASSITRALQIISPDTLHKLSFHIPESPESSSPSDSQPQIQHILSQVTSRWSQTLSSLKIHLTDGTDPYSQDGWGSDDESNDNDTSTPLSLSQLLHPMYLSSWPFLSSLSVTRALFNLTCSNSEITSLVTTWGSSLKHLELSFVDTNNNNNNSRYMTTTNKHSQLPTLSSLYTIAQHCPNLVSLQITLNLRDLPKDLLPNPLDPLNPLNLLIPHTPSQSSSSFIPHPSYHHHHRHHHHLQHLFINTSHAVQDTVLFIHHLDTLFPHLQSLIGRKDAQSDWTEIQRILKLCQRVRAFERCRLKKDVDMTFG</sequence>
<evidence type="ECO:0000313" key="3">
    <source>
        <dbReference type="Proteomes" id="UP000297245"/>
    </source>
</evidence>
<dbReference type="Proteomes" id="UP000297245">
    <property type="component" value="Unassembled WGS sequence"/>
</dbReference>
<proteinExistence type="predicted"/>
<organism evidence="2 3">
    <name type="scientific">Dendrothele bispora (strain CBS 962.96)</name>
    <dbReference type="NCBI Taxonomy" id="1314807"/>
    <lineage>
        <taxon>Eukaryota</taxon>
        <taxon>Fungi</taxon>
        <taxon>Dikarya</taxon>
        <taxon>Basidiomycota</taxon>
        <taxon>Agaricomycotina</taxon>
        <taxon>Agaricomycetes</taxon>
        <taxon>Agaricomycetidae</taxon>
        <taxon>Agaricales</taxon>
        <taxon>Agaricales incertae sedis</taxon>
        <taxon>Dendrothele</taxon>
    </lineage>
</organism>
<dbReference type="EMBL" id="ML179154">
    <property type="protein sequence ID" value="THU97512.1"/>
    <property type="molecule type" value="Genomic_DNA"/>
</dbReference>
<feature type="region of interest" description="Disordered" evidence="1">
    <location>
        <begin position="349"/>
        <end position="369"/>
    </location>
</feature>
<evidence type="ECO:0000256" key="1">
    <source>
        <dbReference type="SAM" id="MobiDB-lite"/>
    </source>
</evidence>
<evidence type="ECO:0008006" key="4">
    <source>
        <dbReference type="Google" id="ProtNLM"/>
    </source>
</evidence>
<protein>
    <recommendedName>
        <fullName evidence="4">F-box domain-containing protein</fullName>
    </recommendedName>
</protein>
<dbReference type="AlphaFoldDB" id="A0A4S8M5J5"/>
<dbReference type="OrthoDB" id="2631350at2759"/>
<keyword evidence="3" id="KW-1185">Reference proteome</keyword>
<reference evidence="2 3" key="1">
    <citation type="journal article" date="2019" name="Nat. Ecol. Evol.">
        <title>Megaphylogeny resolves global patterns of mushroom evolution.</title>
        <authorList>
            <person name="Varga T."/>
            <person name="Krizsan K."/>
            <person name="Foldi C."/>
            <person name="Dima B."/>
            <person name="Sanchez-Garcia M."/>
            <person name="Sanchez-Ramirez S."/>
            <person name="Szollosi G.J."/>
            <person name="Szarkandi J.G."/>
            <person name="Papp V."/>
            <person name="Albert L."/>
            <person name="Andreopoulos W."/>
            <person name="Angelini C."/>
            <person name="Antonin V."/>
            <person name="Barry K.W."/>
            <person name="Bougher N.L."/>
            <person name="Buchanan P."/>
            <person name="Buyck B."/>
            <person name="Bense V."/>
            <person name="Catcheside P."/>
            <person name="Chovatia M."/>
            <person name="Cooper J."/>
            <person name="Damon W."/>
            <person name="Desjardin D."/>
            <person name="Finy P."/>
            <person name="Geml J."/>
            <person name="Haridas S."/>
            <person name="Hughes K."/>
            <person name="Justo A."/>
            <person name="Karasinski D."/>
            <person name="Kautmanova I."/>
            <person name="Kiss B."/>
            <person name="Kocsube S."/>
            <person name="Kotiranta H."/>
            <person name="LaButti K.M."/>
            <person name="Lechner B.E."/>
            <person name="Liimatainen K."/>
            <person name="Lipzen A."/>
            <person name="Lukacs Z."/>
            <person name="Mihaltcheva S."/>
            <person name="Morgado L.N."/>
            <person name="Niskanen T."/>
            <person name="Noordeloos M.E."/>
            <person name="Ohm R.A."/>
            <person name="Ortiz-Santana B."/>
            <person name="Ovrebo C."/>
            <person name="Racz N."/>
            <person name="Riley R."/>
            <person name="Savchenko A."/>
            <person name="Shiryaev A."/>
            <person name="Soop K."/>
            <person name="Spirin V."/>
            <person name="Szebenyi C."/>
            <person name="Tomsovsky M."/>
            <person name="Tulloss R.E."/>
            <person name="Uehling J."/>
            <person name="Grigoriev I.V."/>
            <person name="Vagvolgyi C."/>
            <person name="Papp T."/>
            <person name="Martin F.M."/>
            <person name="Miettinen O."/>
            <person name="Hibbett D.S."/>
            <person name="Nagy L.G."/>
        </authorList>
    </citation>
    <scope>NUCLEOTIDE SEQUENCE [LARGE SCALE GENOMIC DNA]</scope>
    <source>
        <strain evidence="2 3">CBS 962.96</strain>
    </source>
</reference>